<dbReference type="SUPFAM" id="SSF48264">
    <property type="entry name" value="Cytochrome P450"/>
    <property type="match status" value="1"/>
</dbReference>
<evidence type="ECO:0000256" key="6">
    <source>
        <dbReference type="ARBA" id="ARBA00023004"/>
    </source>
</evidence>
<dbReference type="GO" id="GO:0005506">
    <property type="term" value="F:iron ion binding"/>
    <property type="evidence" value="ECO:0007669"/>
    <property type="project" value="InterPro"/>
</dbReference>
<dbReference type="PANTHER" id="PTHR24291">
    <property type="entry name" value="CYTOCHROME P450 FAMILY 4"/>
    <property type="match status" value="1"/>
</dbReference>
<keyword evidence="6 8" id="KW-0408">Iron</keyword>
<dbReference type="OMA" id="CRIIDLQ"/>
<keyword evidence="3 8" id="KW-0349">Heme</keyword>
<dbReference type="Pfam" id="PF00067">
    <property type="entry name" value="p450"/>
    <property type="match status" value="2"/>
</dbReference>
<proteinExistence type="inferred from homology"/>
<feature type="binding site" description="axial binding residue" evidence="8">
    <location>
        <position position="410"/>
    </location>
    <ligand>
        <name>heme</name>
        <dbReference type="ChEBI" id="CHEBI:30413"/>
    </ligand>
    <ligandPart>
        <name>Fe</name>
        <dbReference type="ChEBI" id="CHEBI:18248"/>
    </ligandPart>
</feature>
<name>A0A336LW23_CULSO</name>
<keyword evidence="7 9" id="KW-0503">Monooxygenase</keyword>
<dbReference type="GO" id="GO:0016705">
    <property type="term" value="F:oxidoreductase activity, acting on paired donors, with incorporation or reduction of molecular oxygen"/>
    <property type="evidence" value="ECO:0007669"/>
    <property type="project" value="InterPro"/>
</dbReference>
<evidence type="ECO:0000256" key="3">
    <source>
        <dbReference type="ARBA" id="ARBA00022617"/>
    </source>
</evidence>
<dbReference type="InterPro" id="IPR017972">
    <property type="entry name" value="Cyt_P450_CS"/>
</dbReference>
<dbReference type="AlphaFoldDB" id="A0A336LW23"/>
<keyword evidence="4 8" id="KW-0479">Metal-binding</keyword>
<sequence>MIQILFGTVLILSALYYLSEFFKQKQILEEISSRLPCAPRSPILGIYFYTPRNPIKIFHHFMEFPRKYGANVVMWGLLNHVIIMVTDPKDVETIMNSKTTKKSFAYDFLEPWLGQGLLTSYGQKWFIRRKILTPSFHFSILEPFIQIFNKHNVKLVENLKQHQITTSCNELNIYEFLTACALDNMCETAMEFLYNLSPEGFRQRKLLKTLHGFTNKVIQQKIDQKTENHSTSNQIENQKFTFLDILLQATVDGKPLTKSDIREEVDTFMFEGHDTTTSCLNFTIFHLAENPDVQEKVFDELKSIMGENPSNQPNYQQLQEMKYLEMVIKESLRLHPPVSSIGRKTLEPIQIQGVTIPADIDLNIPIYAMHRNPEIFEDPDKFDPDRFLTFEQQNRNPYVYLPFSAGHRNCIGQKFAMLELKSILSTLVRNFRIISTEKTKRNEYCIDIILRPIGGLYVELQRR</sequence>
<dbReference type="InterPro" id="IPR050196">
    <property type="entry name" value="Cytochrome_P450_Monoox"/>
</dbReference>
<dbReference type="InterPro" id="IPR002401">
    <property type="entry name" value="Cyt_P450_E_grp-I"/>
</dbReference>
<dbReference type="PRINTS" id="PR00463">
    <property type="entry name" value="EP450I"/>
</dbReference>
<dbReference type="CDD" id="cd20628">
    <property type="entry name" value="CYP4"/>
    <property type="match status" value="1"/>
</dbReference>
<protein>
    <submittedName>
        <fullName evidence="10">CSON002673 protein</fullName>
    </submittedName>
</protein>
<dbReference type="InterPro" id="IPR001128">
    <property type="entry name" value="Cyt_P450"/>
</dbReference>
<organism evidence="10">
    <name type="scientific">Culicoides sonorensis</name>
    <name type="common">Biting midge</name>
    <dbReference type="NCBI Taxonomy" id="179676"/>
    <lineage>
        <taxon>Eukaryota</taxon>
        <taxon>Metazoa</taxon>
        <taxon>Ecdysozoa</taxon>
        <taxon>Arthropoda</taxon>
        <taxon>Hexapoda</taxon>
        <taxon>Insecta</taxon>
        <taxon>Pterygota</taxon>
        <taxon>Neoptera</taxon>
        <taxon>Endopterygota</taxon>
        <taxon>Diptera</taxon>
        <taxon>Nematocera</taxon>
        <taxon>Chironomoidea</taxon>
        <taxon>Ceratopogonidae</taxon>
        <taxon>Ceratopogoninae</taxon>
        <taxon>Culicoides</taxon>
        <taxon>Monoculicoides</taxon>
    </lineage>
</organism>
<dbReference type="GO" id="GO:0004497">
    <property type="term" value="F:monooxygenase activity"/>
    <property type="evidence" value="ECO:0007669"/>
    <property type="project" value="UniProtKB-KW"/>
</dbReference>
<dbReference type="PROSITE" id="PS00086">
    <property type="entry name" value="CYTOCHROME_P450"/>
    <property type="match status" value="1"/>
</dbReference>
<evidence type="ECO:0000313" key="10">
    <source>
        <dbReference type="EMBL" id="SSX20843.1"/>
    </source>
</evidence>
<dbReference type="InterPro" id="IPR036396">
    <property type="entry name" value="Cyt_P450_sf"/>
</dbReference>
<dbReference type="Gene3D" id="1.10.630.10">
    <property type="entry name" value="Cytochrome P450"/>
    <property type="match status" value="1"/>
</dbReference>
<comment type="cofactor">
    <cofactor evidence="1 8">
        <name>heme</name>
        <dbReference type="ChEBI" id="CHEBI:30413"/>
    </cofactor>
</comment>
<comment type="similarity">
    <text evidence="2 9">Belongs to the cytochrome P450 family.</text>
</comment>
<dbReference type="PANTHER" id="PTHR24291:SF187">
    <property type="entry name" value="CYTOCHROME P450 4AE1-RELATED"/>
    <property type="match status" value="1"/>
</dbReference>
<reference evidence="10" key="1">
    <citation type="submission" date="2018-07" db="EMBL/GenBank/DDBJ databases">
        <authorList>
            <person name="Quirk P.G."/>
            <person name="Krulwich T.A."/>
        </authorList>
    </citation>
    <scope>NUCLEOTIDE SEQUENCE</scope>
</reference>
<dbReference type="PRINTS" id="PR00385">
    <property type="entry name" value="P450"/>
</dbReference>
<evidence type="ECO:0000256" key="2">
    <source>
        <dbReference type="ARBA" id="ARBA00010617"/>
    </source>
</evidence>
<dbReference type="VEuPathDB" id="VectorBase:CSON002673"/>
<accession>A0A336LW23</accession>
<evidence type="ECO:0000256" key="4">
    <source>
        <dbReference type="ARBA" id="ARBA00022723"/>
    </source>
</evidence>
<dbReference type="GO" id="GO:0020037">
    <property type="term" value="F:heme binding"/>
    <property type="evidence" value="ECO:0007669"/>
    <property type="project" value="InterPro"/>
</dbReference>
<evidence type="ECO:0000256" key="9">
    <source>
        <dbReference type="RuleBase" id="RU000461"/>
    </source>
</evidence>
<evidence type="ECO:0000256" key="1">
    <source>
        <dbReference type="ARBA" id="ARBA00001971"/>
    </source>
</evidence>
<dbReference type="EMBL" id="UFQT01000144">
    <property type="protein sequence ID" value="SSX20843.1"/>
    <property type="molecule type" value="Genomic_DNA"/>
</dbReference>
<evidence type="ECO:0000256" key="7">
    <source>
        <dbReference type="ARBA" id="ARBA00023033"/>
    </source>
</evidence>
<evidence type="ECO:0000256" key="5">
    <source>
        <dbReference type="ARBA" id="ARBA00023002"/>
    </source>
</evidence>
<evidence type="ECO:0000256" key="8">
    <source>
        <dbReference type="PIRSR" id="PIRSR602401-1"/>
    </source>
</evidence>
<gene>
    <name evidence="10" type="primary">CSON002673</name>
</gene>
<keyword evidence="5 9" id="KW-0560">Oxidoreductase</keyword>